<evidence type="ECO:0000256" key="1">
    <source>
        <dbReference type="SAM" id="MobiDB-lite"/>
    </source>
</evidence>
<protein>
    <recommendedName>
        <fullName evidence="2">LysM domain-containing protein</fullName>
    </recommendedName>
</protein>
<gene>
    <name evidence="3" type="ORF">D0Z08_30175</name>
</gene>
<dbReference type="InterPro" id="IPR045361">
    <property type="entry name" value="CIS_tube_prot_N"/>
</dbReference>
<evidence type="ECO:0000259" key="2">
    <source>
        <dbReference type="PROSITE" id="PS51782"/>
    </source>
</evidence>
<dbReference type="Proteomes" id="UP000283644">
    <property type="component" value="Unassembled WGS sequence"/>
</dbReference>
<accession>A0A417XSD4</accession>
<comment type="caution">
    <text evidence="3">The sequence shown here is derived from an EMBL/GenBank/DDBJ whole genome shotgun (WGS) entry which is preliminary data.</text>
</comment>
<dbReference type="RefSeq" id="WP_118928990.1">
    <property type="nucleotide sequence ID" value="NZ_QXGH01000049.1"/>
</dbReference>
<evidence type="ECO:0000313" key="4">
    <source>
        <dbReference type="Proteomes" id="UP000283644"/>
    </source>
</evidence>
<dbReference type="Pfam" id="PF19266">
    <property type="entry name" value="CIS_tube"/>
    <property type="match status" value="1"/>
</dbReference>
<name>A0A417XSD4_9ACTN</name>
<dbReference type="AlphaFoldDB" id="A0A417XSD4"/>
<organism evidence="3 4">
    <name type="scientific">Nocardioides immobilis</name>
    <dbReference type="NCBI Taxonomy" id="2049295"/>
    <lineage>
        <taxon>Bacteria</taxon>
        <taxon>Bacillati</taxon>
        <taxon>Actinomycetota</taxon>
        <taxon>Actinomycetes</taxon>
        <taxon>Propionibacteriales</taxon>
        <taxon>Nocardioidaceae</taxon>
        <taxon>Nocardioides</taxon>
    </lineage>
</organism>
<dbReference type="Gene3D" id="3.10.350.10">
    <property type="entry name" value="LysM domain"/>
    <property type="match status" value="1"/>
</dbReference>
<dbReference type="PROSITE" id="PS51782">
    <property type="entry name" value="LYSM"/>
    <property type="match status" value="1"/>
</dbReference>
<dbReference type="CDD" id="cd00118">
    <property type="entry name" value="LysM"/>
    <property type="match status" value="1"/>
</dbReference>
<proteinExistence type="predicted"/>
<evidence type="ECO:0000313" key="3">
    <source>
        <dbReference type="EMBL" id="RHW23359.1"/>
    </source>
</evidence>
<dbReference type="EMBL" id="QXGH01000049">
    <property type="protein sequence ID" value="RHW23359.1"/>
    <property type="molecule type" value="Genomic_DNA"/>
</dbReference>
<sequence>MNLLTSQLTKLTLEAYEDVQQTKPVGLVWATQLNPTELTFSRKNTYPETKAAGADKPESAYTGGEPDEASLELLLDGTGVVDEPGSIKGRLDGLLKFASYHGEEHQPYYVHAHWGPFTFRGVITSADVTYKLFDRGGEPLRATVKLSLKEVLSREEIAAIEKRSSPDLFQTWLVRDGERLDAIAAQVYGDAAYWRPLARANRLANPRGLVTGQVLVLPPVAAR</sequence>
<keyword evidence="4" id="KW-1185">Reference proteome</keyword>
<dbReference type="OrthoDB" id="9815939at2"/>
<dbReference type="InterPro" id="IPR018392">
    <property type="entry name" value="LysM"/>
</dbReference>
<feature type="domain" description="LysM" evidence="2">
    <location>
        <begin position="170"/>
        <end position="217"/>
    </location>
</feature>
<feature type="region of interest" description="Disordered" evidence="1">
    <location>
        <begin position="41"/>
        <end position="65"/>
    </location>
</feature>
<reference evidence="3 4" key="1">
    <citation type="submission" date="2018-09" db="EMBL/GenBank/DDBJ databases">
        <title>Genome sequencing of Nocardioides immobilis CCTCC AB 2017083 for comparison to Nocardioides silvaticus.</title>
        <authorList>
            <person name="Li C."/>
            <person name="Wang G."/>
        </authorList>
    </citation>
    <scope>NUCLEOTIDE SEQUENCE [LARGE SCALE GENOMIC DNA]</scope>
    <source>
        <strain evidence="3 4">CCTCC AB 2017083</strain>
    </source>
</reference>
<dbReference type="InterPro" id="IPR036779">
    <property type="entry name" value="LysM_dom_sf"/>
</dbReference>